<proteinExistence type="predicted"/>
<evidence type="ECO:0000313" key="2">
    <source>
        <dbReference type="EMBL" id="AYV85978.1"/>
    </source>
</evidence>
<sequence length="141" mass="16428">MLSAFGFFTTEAEIKEIFDLELDEYIEKLTYSDLDVYVLKDKIFVYEEGKEIMSEEYLVIDFEKQMEDLQEVSEELFEVATQFDKPVKFIVLLMPEEEIEVEEASKMESKVSKLNSLFDQLETSDNEDDDSPSDSKLVKAS</sequence>
<dbReference type="EMBL" id="MK072490">
    <property type="protein sequence ID" value="AYV85978.1"/>
    <property type="molecule type" value="Genomic_DNA"/>
</dbReference>
<gene>
    <name evidence="2" type="ORF">Solivirus2_49</name>
</gene>
<accession>A0A3G5AFR5</accession>
<name>A0A3G5AFR5_9VIRU</name>
<evidence type="ECO:0000256" key="1">
    <source>
        <dbReference type="SAM" id="MobiDB-lite"/>
    </source>
</evidence>
<feature type="compositionally biased region" description="Acidic residues" evidence="1">
    <location>
        <begin position="122"/>
        <end position="132"/>
    </location>
</feature>
<reference evidence="2" key="1">
    <citation type="submission" date="2018-10" db="EMBL/GenBank/DDBJ databases">
        <title>Hidden diversity of soil giant viruses.</title>
        <authorList>
            <person name="Schulz F."/>
            <person name="Alteio L."/>
            <person name="Goudeau D."/>
            <person name="Ryan E.M."/>
            <person name="Malmstrom R.R."/>
            <person name="Blanchard J."/>
            <person name="Woyke T."/>
        </authorList>
    </citation>
    <scope>NUCLEOTIDE SEQUENCE</scope>
    <source>
        <strain evidence="2">SOV1</strain>
    </source>
</reference>
<protein>
    <submittedName>
        <fullName evidence="2">Uncharacterized protein</fullName>
    </submittedName>
</protein>
<organism evidence="2">
    <name type="scientific">Solivirus sp</name>
    <dbReference type="NCBI Taxonomy" id="2487772"/>
    <lineage>
        <taxon>Viruses</taxon>
        <taxon>Pithoviruses</taxon>
    </lineage>
</organism>
<feature type="region of interest" description="Disordered" evidence="1">
    <location>
        <begin position="121"/>
        <end position="141"/>
    </location>
</feature>